<dbReference type="Gene3D" id="1.10.510.10">
    <property type="entry name" value="Transferase(Phosphotransferase) domain 1"/>
    <property type="match status" value="1"/>
</dbReference>
<protein>
    <recommendedName>
        <fullName evidence="1">Protein kinase domain-containing protein</fullName>
    </recommendedName>
</protein>
<evidence type="ECO:0000259" key="1">
    <source>
        <dbReference type="PROSITE" id="PS50011"/>
    </source>
</evidence>
<dbReference type="SUPFAM" id="SSF56112">
    <property type="entry name" value="Protein kinase-like (PK-like)"/>
    <property type="match status" value="1"/>
</dbReference>
<keyword evidence="4" id="KW-1185">Reference proteome</keyword>
<proteinExistence type="predicted"/>
<reference evidence="2" key="1">
    <citation type="submission" date="2023-11" db="EMBL/GenBank/DDBJ databases">
        <authorList>
            <person name="De Vega J J."/>
            <person name="De Vega J J."/>
        </authorList>
    </citation>
    <scope>NUCLEOTIDE SEQUENCE</scope>
</reference>
<dbReference type="GO" id="GO:0005524">
    <property type="term" value="F:ATP binding"/>
    <property type="evidence" value="ECO:0007669"/>
    <property type="project" value="InterPro"/>
</dbReference>
<sequence>MSQSEYIHEDEQYWFDRREFLEKAGYALRPKFTPGYVRPPDVSTRSLKARHSRPSIMDATRTVDSAPILLKYICRTSHPYESSIGQFFSEPQRASDPRNHCIPILDVLPDPEEKDREILVMPRFTGLYAPPFDTVGEVLDCFRQLFEGLAYMHENGVAHRDCALLNVVVDPSKLYPQGNHPVRFKMNPAYTAFSRPTTRTRCWPRYYLIDFGLSRQYSIDGSSPPREEIIRGADKSPPEHDLSRLLKPCNPFPTDVYYLGNMLKENFIEYTVQRKAGRLGCYPDQEFD</sequence>
<dbReference type="Proteomes" id="UP001295794">
    <property type="component" value="Unassembled WGS sequence"/>
</dbReference>
<evidence type="ECO:0000313" key="3">
    <source>
        <dbReference type="EMBL" id="CAK5278231.1"/>
    </source>
</evidence>
<evidence type="ECO:0000313" key="4">
    <source>
        <dbReference type="Proteomes" id="UP001295794"/>
    </source>
</evidence>
<accession>A0AAD2GTK8</accession>
<dbReference type="EMBL" id="CAVNYO010000421">
    <property type="protein sequence ID" value="CAK5278231.1"/>
    <property type="molecule type" value="Genomic_DNA"/>
</dbReference>
<dbReference type="PROSITE" id="PS50011">
    <property type="entry name" value="PROTEIN_KINASE_DOM"/>
    <property type="match status" value="1"/>
</dbReference>
<comment type="caution">
    <text evidence="2">The sequence shown here is derived from an EMBL/GenBank/DDBJ whole genome shotgun (WGS) entry which is preliminary data.</text>
</comment>
<dbReference type="AlphaFoldDB" id="A0AAD2GTK8"/>
<dbReference type="InterPro" id="IPR000719">
    <property type="entry name" value="Prot_kinase_dom"/>
</dbReference>
<dbReference type="InterPro" id="IPR011009">
    <property type="entry name" value="Kinase-like_dom_sf"/>
</dbReference>
<evidence type="ECO:0000313" key="2">
    <source>
        <dbReference type="EMBL" id="CAK5263623.1"/>
    </source>
</evidence>
<dbReference type="GO" id="GO:0004672">
    <property type="term" value="F:protein kinase activity"/>
    <property type="evidence" value="ECO:0007669"/>
    <property type="project" value="InterPro"/>
</dbReference>
<organism evidence="2 4">
    <name type="scientific">Mycena citricolor</name>
    <dbReference type="NCBI Taxonomy" id="2018698"/>
    <lineage>
        <taxon>Eukaryota</taxon>
        <taxon>Fungi</taxon>
        <taxon>Dikarya</taxon>
        <taxon>Basidiomycota</taxon>
        <taxon>Agaricomycotina</taxon>
        <taxon>Agaricomycetes</taxon>
        <taxon>Agaricomycetidae</taxon>
        <taxon>Agaricales</taxon>
        <taxon>Marasmiineae</taxon>
        <taxon>Mycenaceae</taxon>
        <taxon>Mycena</taxon>
    </lineage>
</organism>
<name>A0AAD2GTK8_9AGAR</name>
<dbReference type="EMBL" id="CAVNYO010000042">
    <property type="protein sequence ID" value="CAK5263623.1"/>
    <property type="molecule type" value="Genomic_DNA"/>
</dbReference>
<gene>
    <name evidence="3" type="ORF">MYCIT1_LOCUS27522</name>
    <name evidence="2" type="ORF">MYCIT1_LOCUS3134</name>
</gene>
<feature type="domain" description="Protein kinase" evidence="1">
    <location>
        <begin position="15"/>
        <end position="288"/>
    </location>
</feature>